<gene>
    <name evidence="1" type="ORF">NIASO_03740</name>
</gene>
<organism evidence="1 2">
    <name type="scientific">Niabella soli DSM 19437</name>
    <dbReference type="NCBI Taxonomy" id="929713"/>
    <lineage>
        <taxon>Bacteria</taxon>
        <taxon>Pseudomonadati</taxon>
        <taxon>Bacteroidota</taxon>
        <taxon>Chitinophagia</taxon>
        <taxon>Chitinophagales</taxon>
        <taxon>Chitinophagaceae</taxon>
        <taxon>Niabella</taxon>
    </lineage>
</organism>
<dbReference type="AlphaFoldDB" id="W0F701"/>
<keyword evidence="2" id="KW-1185">Reference proteome</keyword>
<proteinExistence type="predicted"/>
<protein>
    <submittedName>
        <fullName evidence="1">Uncharacterized protein</fullName>
    </submittedName>
</protein>
<dbReference type="HOGENOM" id="CLU_3101383_0_0_10"/>
<name>W0F701_9BACT</name>
<evidence type="ECO:0000313" key="2">
    <source>
        <dbReference type="Proteomes" id="UP000003586"/>
    </source>
</evidence>
<dbReference type="EMBL" id="CP007035">
    <property type="protein sequence ID" value="AHF17209.1"/>
    <property type="molecule type" value="Genomic_DNA"/>
</dbReference>
<accession>W0F701</accession>
<sequence>MHFPQIIADFFAQIFAENQSADISGVLNLPKISGKAKRRRSGGRISGRFYS</sequence>
<dbReference type="KEGG" id="nso:NIASO_03740"/>
<reference evidence="1 2" key="1">
    <citation type="submission" date="2013-12" db="EMBL/GenBank/DDBJ databases">
        <authorList>
            <consortium name="DOE Joint Genome Institute"/>
            <person name="Eisen J."/>
            <person name="Huntemann M."/>
            <person name="Han J."/>
            <person name="Chen A."/>
            <person name="Kyrpides N."/>
            <person name="Mavromatis K."/>
            <person name="Markowitz V."/>
            <person name="Palaniappan K."/>
            <person name="Ivanova N."/>
            <person name="Schaumberg A."/>
            <person name="Pati A."/>
            <person name="Liolios K."/>
            <person name="Nordberg H.P."/>
            <person name="Cantor M.N."/>
            <person name="Hua S.X."/>
            <person name="Woyke T."/>
        </authorList>
    </citation>
    <scope>NUCLEOTIDE SEQUENCE [LARGE SCALE GENOMIC DNA]</scope>
    <source>
        <strain evidence="2">DSM 19437</strain>
    </source>
</reference>
<evidence type="ECO:0000313" key="1">
    <source>
        <dbReference type="EMBL" id="AHF17209.1"/>
    </source>
</evidence>
<dbReference type="STRING" id="929713.NIASO_03740"/>
<dbReference type="Proteomes" id="UP000003586">
    <property type="component" value="Chromosome"/>
</dbReference>